<evidence type="ECO:0000313" key="2">
    <source>
        <dbReference type="EMBL" id="HIX95436.1"/>
    </source>
</evidence>
<name>A0A9D2BVC1_9FIRM</name>
<dbReference type="Pfam" id="PF24898">
    <property type="entry name" value="GGDEF_GdpP"/>
    <property type="match status" value="1"/>
</dbReference>
<dbReference type="Proteomes" id="UP000886751">
    <property type="component" value="Unassembled WGS sequence"/>
</dbReference>
<protein>
    <recommendedName>
        <fullName evidence="4">GGDEF domain-containing protein</fullName>
    </recommendedName>
</protein>
<comment type="caution">
    <text evidence="2">The sequence shown here is derived from an EMBL/GenBank/DDBJ whole genome shotgun (WGS) entry which is preliminary data.</text>
</comment>
<dbReference type="Gene3D" id="3.30.450.20">
    <property type="entry name" value="PAS domain"/>
    <property type="match status" value="1"/>
</dbReference>
<proteinExistence type="predicted"/>
<reference evidence="2" key="1">
    <citation type="journal article" date="2021" name="PeerJ">
        <title>Extensive microbial diversity within the chicken gut microbiome revealed by metagenomics and culture.</title>
        <authorList>
            <person name="Gilroy R."/>
            <person name="Ravi A."/>
            <person name="Getino M."/>
            <person name="Pursley I."/>
            <person name="Horton D.L."/>
            <person name="Alikhan N.F."/>
            <person name="Baker D."/>
            <person name="Gharbi K."/>
            <person name="Hall N."/>
            <person name="Watson M."/>
            <person name="Adriaenssens E.M."/>
            <person name="Foster-Nyarko E."/>
            <person name="Jarju S."/>
            <person name="Secka A."/>
            <person name="Antonio M."/>
            <person name="Oren A."/>
            <person name="Chaudhuri R.R."/>
            <person name="La Ragione R."/>
            <person name="Hildebrand F."/>
            <person name="Pallen M.J."/>
        </authorList>
    </citation>
    <scope>NUCLEOTIDE SEQUENCE</scope>
    <source>
        <strain evidence="2">ChiHecec2B26-7398</strain>
    </source>
</reference>
<evidence type="ECO:0000313" key="3">
    <source>
        <dbReference type="Proteomes" id="UP000886751"/>
    </source>
</evidence>
<keyword evidence="1" id="KW-0472">Membrane</keyword>
<feature type="transmembrane region" description="Helical" evidence="1">
    <location>
        <begin position="34"/>
        <end position="52"/>
    </location>
</feature>
<keyword evidence="1" id="KW-1133">Transmembrane helix</keyword>
<gene>
    <name evidence="2" type="ORF">H9846_08260</name>
</gene>
<sequence>MKHTDALDTAAAVLLLLAALAAMVVPVAVLCPQWLIPPLVLAVIALCVLLFLRRRLRAYVAGQLCSTEFDNSRIQYSLAGLPIPTMLVSNGRILWYNDAFHEKVLGGADVVTRAVERVFPELELAVCSRPHGQDIAVGQRRFTAYAGSAKGSRGASIVYFVDDTFYKETLDEYTESRPACLILVIDSYDELFDDMKDSEQAKELEAINSLLEQYIARSNGFLRRVANSRYIAVVEERDVRWMLQERFDILDQVRALHPGGLTTLSIGVGHGGKTLQECYQMAQESIDIALGR</sequence>
<keyword evidence="1" id="KW-0812">Transmembrane</keyword>
<dbReference type="AlphaFoldDB" id="A0A9D2BVC1"/>
<organism evidence="2 3">
    <name type="scientific">Candidatus Gemmiger excrementipullorum</name>
    <dbReference type="NCBI Taxonomy" id="2838610"/>
    <lineage>
        <taxon>Bacteria</taxon>
        <taxon>Bacillati</taxon>
        <taxon>Bacillota</taxon>
        <taxon>Clostridia</taxon>
        <taxon>Eubacteriales</taxon>
        <taxon>Gemmiger</taxon>
    </lineage>
</organism>
<reference evidence="2" key="2">
    <citation type="submission" date="2021-04" db="EMBL/GenBank/DDBJ databases">
        <authorList>
            <person name="Gilroy R."/>
        </authorList>
    </citation>
    <scope>NUCLEOTIDE SEQUENCE</scope>
    <source>
        <strain evidence="2">ChiHecec2B26-7398</strain>
    </source>
</reference>
<evidence type="ECO:0008006" key="4">
    <source>
        <dbReference type="Google" id="ProtNLM"/>
    </source>
</evidence>
<evidence type="ECO:0000256" key="1">
    <source>
        <dbReference type="SAM" id="Phobius"/>
    </source>
</evidence>
<feature type="non-terminal residue" evidence="2">
    <location>
        <position position="292"/>
    </location>
</feature>
<accession>A0A9D2BVC1</accession>
<dbReference type="EMBL" id="DXEI01000123">
    <property type="protein sequence ID" value="HIX95436.1"/>
    <property type="molecule type" value="Genomic_DNA"/>
</dbReference>